<gene>
    <name evidence="1" type="ORF">CLV59_102148</name>
</gene>
<name>A0A327W4W8_9BACT</name>
<dbReference type="AlphaFoldDB" id="A0A327W4W8"/>
<evidence type="ECO:0000313" key="2">
    <source>
        <dbReference type="Proteomes" id="UP000249819"/>
    </source>
</evidence>
<evidence type="ECO:0000313" key="1">
    <source>
        <dbReference type="EMBL" id="RAJ85445.1"/>
    </source>
</evidence>
<accession>A0A327W4W8</accession>
<protein>
    <submittedName>
        <fullName evidence="1">Uncharacterized protein</fullName>
    </submittedName>
</protein>
<dbReference type="EMBL" id="QLMA01000002">
    <property type="protein sequence ID" value="RAJ85445.1"/>
    <property type="molecule type" value="Genomic_DNA"/>
</dbReference>
<comment type="caution">
    <text evidence="1">The sequence shown here is derived from an EMBL/GenBank/DDBJ whole genome shotgun (WGS) entry which is preliminary data.</text>
</comment>
<organism evidence="1 2">
    <name type="scientific">Chitinophaga dinghuensis</name>
    <dbReference type="NCBI Taxonomy" id="1539050"/>
    <lineage>
        <taxon>Bacteria</taxon>
        <taxon>Pseudomonadati</taxon>
        <taxon>Bacteroidota</taxon>
        <taxon>Chitinophagia</taxon>
        <taxon>Chitinophagales</taxon>
        <taxon>Chitinophagaceae</taxon>
        <taxon>Chitinophaga</taxon>
    </lineage>
</organism>
<keyword evidence="2" id="KW-1185">Reference proteome</keyword>
<sequence length="30" mass="3654">MLLDNYKDERFLGIIYKQLHYLCFGLAVNY</sequence>
<dbReference type="Proteomes" id="UP000249819">
    <property type="component" value="Unassembled WGS sequence"/>
</dbReference>
<reference evidence="1 2" key="1">
    <citation type="submission" date="2018-06" db="EMBL/GenBank/DDBJ databases">
        <title>Genomic Encyclopedia of Archaeal and Bacterial Type Strains, Phase II (KMG-II): from individual species to whole genera.</title>
        <authorList>
            <person name="Goeker M."/>
        </authorList>
    </citation>
    <scope>NUCLEOTIDE SEQUENCE [LARGE SCALE GENOMIC DNA]</scope>
    <source>
        <strain evidence="1 2">DSM 29821</strain>
    </source>
</reference>
<proteinExistence type="predicted"/>